<feature type="compositionally biased region" description="Low complexity" evidence="1">
    <location>
        <begin position="416"/>
        <end position="425"/>
    </location>
</feature>
<comment type="caution">
    <text evidence="2">The sequence shown here is derived from an EMBL/GenBank/DDBJ whole genome shotgun (WGS) entry which is preliminary data.</text>
</comment>
<feature type="region of interest" description="Disordered" evidence="1">
    <location>
        <begin position="416"/>
        <end position="449"/>
    </location>
</feature>
<dbReference type="Proteomes" id="UP001314263">
    <property type="component" value="Unassembled WGS sequence"/>
</dbReference>
<evidence type="ECO:0000313" key="2">
    <source>
        <dbReference type="EMBL" id="CAK0736881.1"/>
    </source>
</evidence>
<accession>A0AAV1HSZ8</accession>
<sequence length="770" mass="79968">MFEEVAPQLLGALASKSRVCGRDFEAIYVTPGRPSFERELRNLAFLLGFCTHNVKHIIEAVELPDLEQNTGLRSTLPAALVGNIEKPRTSDSRRRGLYRSGAKDPELRPEELQAIGASMVAAGYNGATGLTQHLGFPQQPSLLQQPWAAAGLAAASGSGQPGAQGAGALGEPLFRVEEPGSLLRRMPPGLEASLATAAEWSSANAWDASAAPSWLILSACGRSSLLQGREPQAASAAGALSPLAQRAADAAVRVAAGLLSPGRWKAPQAVGVASMAALHNSASLPKNFAPYKATYKAMSPAKVPLSRSISNGADEYGRMMKAPASPRNPGTLESSIGALADALNSLEDVAGPEKARMQLNFEPLNQGEFLDAQGELVEAKPISPSSLGSTSACCTPVSSSLAGADLFREASLSSSISSQPSWPCSLQEAAEPSAEEQWPSTGTDFLTPTEAGSDLLAASEAGIEALEADLDMFEDTEAGSEFLAGTEAELEIRPATSAGSGSAGGAEGASSAGAGTAVPNDSLPLELMGLGSIESAAGFSQLHTPLETLPELPWEEEAAASSDALDADAPSEQRTEQACATPALCGSALGTDAVEPDIHGDAHSQMGCTGSGQLHKLPSWAPRRDGPSLATPFAESCAESPFEAPSPRDMQLSPAEEQLIPASGSSVREPSHSPPRSPVLAHRAKTEQLPRVKEAAPARQALQRSRSAGSSCAAQAKMPAGGKRLFGIVARDQSEWQPLMRESSQVMEMVGMDTEWMLNDLLACADVVYA</sequence>
<reference evidence="2 3" key="1">
    <citation type="submission" date="2023-10" db="EMBL/GenBank/DDBJ databases">
        <authorList>
            <person name="Maclean D."/>
            <person name="Macfadyen A."/>
        </authorList>
    </citation>
    <scope>NUCLEOTIDE SEQUENCE [LARGE SCALE GENOMIC DNA]</scope>
</reference>
<feature type="region of interest" description="Disordered" evidence="1">
    <location>
        <begin position="558"/>
        <end position="578"/>
    </location>
</feature>
<gene>
    <name evidence="2" type="ORF">CVIRNUC_000819</name>
</gene>
<evidence type="ECO:0000313" key="3">
    <source>
        <dbReference type="Proteomes" id="UP001314263"/>
    </source>
</evidence>
<evidence type="ECO:0000256" key="1">
    <source>
        <dbReference type="SAM" id="MobiDB-lite"/>
    </source>
</evidence>
<feature type="region of interest" description="Disordered" evidence="1">
    <location>
        <begin position="615"/>
        <end position="682"/>
    </location>
</feature>
<organism evidence="2 3">
    <name type="scientific">Coccomyxa viridis</name>
    <dbReference type="NCBI Taxonomy" id="1274662"/>
    <lineage>
        <taxon>Eukaryota</taxon>
        <taxon>Viridiplantae</taxon>
        <taxon>Chlorophyta</taxon>
        <taxon>core chlorophytes</taxon>
        <taxon>Trebouxiophyceae</taxon>
        <taxon>Trebouxiophyceae incertae sedis</taxon>
        <taxon>Coccomyxaceae</taxon>
        <taxon>Coccomyxa</taxon>
    </lineage>
</organism>
<name>A0AAV1HSZ8_9CHLO</name>
<keyword evidence="3" id="KW-1185">Reference proteome</keyword>
<dbReference type="EMBL" id="CAUYUE010000001">
    <property type="protein sequence ID" value="CAK0736881.1"/>
    <property type="molecule type" value="Genomic_DNA"/>
</dbReference>
<proteinExistence type="predicted"/>
<protein>
    <submittedName>
        <fullName evidence="2">Uncharacterized protein</fullName>
    </submittedName>
</protein>
<feature type="compositionally biased region" description="Low complexity" evidence="1">
    <location>
        <begin position="559"/>
        <end position="572"/>
    </location>
</feature>
<feature type="compositionally biased region" description="Basic and acidic residues" evidence="1">
    <location>
        <begin position="85"/>
        <end position="94"/>
    </location>
</feature>
<feature type="region of interest" description="Disordered" evidence="1">
    <location>
        <begin position="85"/>
        <end position="105"/>
    </location>
</feature>
<feature type="compositionally biased region" description="Low complexity" evidence="1">
    <location>
        <begin position="508"/>
        <end position="517"/>
    </location>
</feature>
<dbReference type="AlphaFoldDB" id="A0AAV1HSZ8"/>
<feature type="region of interest" description="Disordered" evidence="1">
    <location>
        <begin position="496"/>
        <end position="517"/>
    </location>
</feature>